<dbReference type="Proteomes" id="UP000676386">
    <property type="component" value="Unassembled WGS sequence"/>
</dbReference>
<dbReference type="PANTHER" id="PTHR32305:SF15">
    <property type="entry name" value="PROTEIN RHSA-RELATED"/>
    <property type="match status" value="1"/>
</dbReference>
<dbReference type="RefSeq" id="WP_211975184.1">
    <property type="nucleotide sequence ID" value="NZ_CBFHAM010000045.1"/>
</dbReference>
<dbReference type="InterPro" id="IPR022385">
    <property type="entry name" value="Rhs_assc_core"/>
</dbReference>
<name>A0ABS5J4N2_9BACT</name>
<dbReference type="PANTHER" id="PTHR32305">
    <property type="match status" value="1"/>
</dbReference>
<proteinExistence type="predicted"/>
<dbReference type="EMBL" id="JAGTXB010000012">
    <property type="protein sequence ID" value="MBS0030043.1"/>
    <property type="molecule type" value="Genomic_DNA"/>
</dbReference>
<evidence type="ECO:0000259" key="2">
    <source>
        <dbReference type="Pfam" id="PF20041"/>
    </source>
</evidence>
<evidence type="ECO:0000313" key="3">
    <source>
        <dbReference type="EMBL" id="MBS0030043.1"/>
    </source>
</evidence>
<feature type="signal peptide" evidence="1">
    <location>
        <begin position="1"/>
        <end position="21"/>
    </location>
</feature>
<reference evidence="3 4" key="1">
    <citation type="submission" date="2021-04" db="EMBL/GenBank/DDBJ databases">
        <title>Chitinophaga sp. nov., isolated from the rhizosphere soil.</title>
        <authorList>
            <person name="He S."/>
        </authorList>
    </citation>
    <scope>NUCLEOTIDE SEQUENCE [LARGE SCALE GENOMIC DNA]</scope>
    <source>
        <strain evidence="3 4">2R12</strain>
    </source>
</reference>
<protein>
    <recommendedName>
        <fullName evidence="2">DUF6443 domain-containing protein</fullName>
    </recommendedName>
</protein>
<keyword evidence="1" id="KW-0732">Signal</keyword>
<dbReference type="Pfam" id="PF20041">
    <property type="entry name" value="DUF6443"/>
    <property type="match status" value="1"/>
</dbReference>
<comment type="caution">
    <text evidence="3">The sequence shown here is derived from an EMBL/GenBank/DDBJ whole genome shotgun (WGS) entry which is preliminary data.</text>
</comment>
<evidence type="ECO:0000256" key="1">
    <source>
        <dbReference type="SAM" id="SignalP"/>
    </source>
</evidence>
<dbReference type="InterPro" id="IPR050708">
    <property type="entry name" value="T6SS_VgrG/RHS"/>
</dbReference>
<evidence type="ECO:0000313" key="4">
    <source>
        <dbReference type="Proteomes" id="UP000676386"/>
    </source>
</evidence>
<feature type="domain" description="DUF6443" evidence="2">
    <location>
        <begin position="38"/>
        <end position="171"/>
    </location>
</feature>
<accession>A0ABS5J4N2</accession>
<dbReference type="NCBIfam" id="TIGR03696">
    <property type="entry name" value="Rhs_assc_core"/>
    <property type="match status" value="1"/>
</dbReference>
<keyword evidence="4" id="KW-1185">Reference proteome</keyword>
<dbReference type="Gene3D" id="2.180.10.10">
    <property type="entry name" value="RHS repeat-associated core"/>
    <property type="match status" value="2"/>
</dbReference>
<sequence length="1435" mass="157175">MRSIINILLSCILLNAITTQAQVSTGNNFVFKTVVNTAGVTTQAQVDALTPEKSNKTVTYFDGLGRPVQNIIIKGATSQKDLVTPIEYDVYGRTVKKLLPYSDLTSTSYGSFRVDAYAKQINFYNPSNSTVTDIAKDTKPYEQSLVEFSPLNRVVEKGAAGQSWQPGSGHVIKLVNAVNTGADSVKKWTISTVSGAIPVAGNYPAADLYKTIATDEQGKQQIEFKDKEGKLILKKSQLSNTIQDPHKDWLCTYYVYDDFNNLRFVIPPKAVTAVMAGWSFNALPDVVNELCFIYEYDERGRLIRKKVPGAAFIEMVYDLRDRLAFSQDGNLKVSDQWLATFYDSQNRVTMTALYKNPATRSALQTTLNSSRSTTSIPFTFPGIAELTVANYDGSSKYEATNSVTLSDGFDSGAGGETEIVINPTGNNGSTVIAATYTMPAIDPAALTPLTYNYYDDYSFNDAQPLVAADLSKLQTGGSTTAEPATTNSTMTKGLVTGTKTLVLGTKQYLTTTIYYDDKGRKIQVVSDNLNNGKDIVSNLYDFEGKVLSTFQRKKNPRSGTTPETRFLTVLTYDHADHVLTIAKQINETGSLKVIAQSRYNALGQLLTKTLGASLDSMKYDYNIRGWVLGANRNFVKTGASNFFGFDLGYDQAAAIIPSATYTRPQFNGNISGTIWRSKGDQASRKYDFAYDNVNRLTAADFLQQPQGSTTWANNQVDFSVSGLSYDQNGNILFMNQKGLKAGASQMIDSLKYIYPTNSNKLSAVTDRRNDSQSKLGDFRETTNNESADYAYDANGNLKQDNNKQLTINRYNHLNLPDSITIAGKGNITYVYDAAGNKLRKKVTDITGAGRVTTTDYMDNFVFENDTLEFISHEEGRIRPLYVTGQPIDYTYDYFEKDHLGNVRLVLTEQQDLSIYTATMEADKAPVETALFSNIDESRVPKPIGYPQDESAGKNASVAKLNAQSGGKKIGPSLVLRVMAGDTIQIGARAFYKSQAPVTSNTPPPVEDMVAGLIQAFGSSNPGDAQHGVTTENNTPFNTDFYNNNYQQLKEKDPDQNNQNRPKAYLNFVLFDDQFKLVDANSGVRQVKGTPDELQTLAVDKMPVTRNGFLYVYTSNETQQDVFFDNIVVAKAASPVLEETHYYPFGLTMAGISTNALKGGNYPENRKKFQGQDFDNELDLDWYQFKWRNHDPQIGRFTEIDPLASKYEYNSPYAFSENKVTSHIELEGLESVPINQNSNPLAYINDAFRQYFAAAGSLLSFKGEVHANKEQVVTVKAGPVQSTTTTTISENKVEAKLNLGEYFKTAGQVSPVEVKASSNVVNKVEEKIAVSGNVGGVPLSAAGKTSTDANGTSATVSVGVKQTAGTGNATASVAADAYYTSQLTGANAGQQSAGVKVAVDATMVIKTIPIISTDNVKVNSATQTRIGGSISYERKF</sequence>
<dbReference type="InterPro" id="IPR045619">
    <property type="entry name" value="DUF6443"/>
</dbReference>
<feature type="chain" id="PRO_5047015937" description="DUF6443 domain-containing protein" evidence="1">
    <location>
        <begin position="22"/>
        <end position="1435"/>
    </location>
</feature>
<organism evidence="3 4">
    <name type="scientific">Chitinophaga hostae</name>
    <dbReference type="NCBI Taxonomy" id="2831022"/>
    <lineage>
        <taxon>Bacteria</taxon>
        <taxon>Pseudomonadati</taxon>
        <taxon>Bacteroidota</taxon>
        <taxon>Chitinophagia</taxon>
        <taxon>Chitinophagales</taxon>
        <taxon>Chitinophagaceae</taxon>
        <taxon>Chitinophaga</taxon>
    </lineage>
</organism>
<gene>
    <name evidence="3" type="ORF">KE626_22145</name>
</gene>